<evidence type="ECO:0000313" key="2">
    <source>
        <dbReference type="EMBL" id="KPI89634.1"/>
    </source>
</evidence>
<proteinExistence type="predicted"/>
<organism evidence="2 3">
    <name type="scientific">Leptomonas seymouri</name>
    <dbReference type="NCBI Taxonomy" id="5684"/>
    <lineage>
        <taxon>Eukaryota</taxon>
        <taxon>Discoba</taxon>
        <taxon>Euglenozoa</taxon>
        <taxon>Kinetoplastea</taxon>
        <taxon>Metakinetoplastina</taxon>
        <taxon>Trypanosomatida</taxon>
        <taxon>Trypanosomatidae</taxon>
        <taxon>Leishmaniinae</taxon>
        <taxon>Leptomonas</taxon>
    </lineage>
</organism>
<evidence type="ECO:0000256" key="1">
    <source>
        <dbReference type="SAM" id="Phobius"/>
    </source>
</evidence>
<keyword evidence="1" id="KW-0472">Membrane</keyword>
<keyword evidence="1" id="KW-1133">Transmembrane helix</keyword>
<dbReference type="OrthoDB" id="268628at2759"/>
<keyword evidence="1" id="KW-0812">Transmembrane</keyword>
<comment type="caution">
    <text evidence="2">The sequence shown here is derived from an EMBL/GenBank/DDBJ whole genome shotgun (WGS) entry which is preliminary data.</text>
</comment>
<name>A0A0N1I7P8_LEPSE</name>
<dbReference type="Proteomes" id="UP000038009">
    <property type="component" value="Unassembled WGS sequence"/>
</dbReference>
<dbReference type="EMBL" id="LJSK01000020">
    <property type="protein sequence ID" value="KPI89634.1"/>
    <property type="molecule type" value="Genomic_DNA"/>
</dbReference>
<dbReference type="OMA" id="NNSYQTH"/>
<reference evidence="2 3" key="1">
    <citation type="journal article" date="2015" name="PLoS Pathog.">
        <title>Leptomonas seymouri: Adaptations to the Dixenous Life Cycle Analyzed by Genome Sequencing, Transcriptome Profiling and Co-infection with Leishmania donovani.</title>
        <authorList>
            <person name="Kraeva N."/>
            <person name="Butenko A."/>
            <person name="Hlavacova J."/>
            <person name="Kostygov A."/>
            <person name="Myskova J."/>
            <person name="Grybchuk D."/>
            <person name="Lestinova T."/>
            <person name="Votypka J."/>
            <person name="Volf P."/>
            <person name="Opperdoes F."/>
            <person name="Flegontov P."/>
            <person name="Lukes J."/>
            <person name="Yurchenko V."/>
        </authorList>
    </citation>
    <scope>NUCLEOTIDE SEQUENCE [LARGE SCALE GENOMIC DNA]</scope>
    <source>
        <strain evidence="2 3">ATCC 30220</strain>
    </source>
</reference>
<accession>A0A0N1I7P8</accession>
<dbReference type="AlphaFoldDB" id="A0A0N1I7P8"/>
<dbReference type="VEuPathDB" id="TriTrypDB:Lsey_0020_0480"/>
<sequence length="134" mass="15526">MLRATVARLSGSPTYGNWPWPVKLPLKKNWFHRLSRRESIADETRQYIVVGDALLVCVMAFSAYRVYVLNRNNSYQTHLCHLTNCPPAIIANEFNFEDLTANRTVERRDLDTYREEVVSTKASGKPLESIIFKY</sequence>
<evidence type="ECO:0000313" key="3">
    <source>
        <dbReference type="Proteomes" id="UP000038009"/>
    </source>
</evidence>
<keyword evidence="3" id="KW-1185">Reference proteome</keyword>
<gene>
    <name evidence="2" type="ORF">ABL78_1299</name>
</gene>
<protein>
    <submittedName>
        <fullName evidence="2">Uncharacterized protein</fullName>
    </submittedName>
</protein>
<feature type="transmembrane region" description="Helical" evidence="1">
    <location>
        <begin position="47"/>
        <end position="67"/>
    </location>
</feature>